<evidence type="ECO:0000313" key="3">
    <source>
        <dbReference type="EMBL" id="QNP89421.1"/>
    </source>
</evidence>
<accession>A0A7H0JWK5</accession>
<keyword evidence="5" id="KW-1185">Reference proteome</keyword>
<dbReference type="RefSeq" id="WP_171194129.1">
    <property type="nucleotide sequence ID" value="NZ_CP061032.1"/>
</dbReference>
<evidence type="ECO:0000313" key="2">
    <source>
        <dbReference type="EMBL" id="MBC3178926.1"/>
    </source>
</evidence>
<gene>
    <name evidence="2" type="ORF">H7348_06340</name>
    <name evidence="3" type="ORF">IAU68_06845</name>
</gene>
<proteinExistence type="predicted"/>
<dbReference type="AlphaFoldDB" id="A0A7H0JWK5"/>
<dbReference type="EMBL" id="JACMYE010000004">
    <property type="protein sequence ID" value="MBC3178926.1"/>
    <property type="molecule type" value="Genomic_DNA"/>
</dbReference>
<sequence length="163" mass="18203">MRDTQIPDLEVEHVEPAIRAALDGTTSTIIECEMPPLTLTLEWCARGDGTPMWDAPVSGHLGKVVALRPDGETLTVPLDDGHGWDELAERLVDFSSVWEYEAKHALQTVRSQTMQLQEAEREARIQRGKLDDAIRAAHKQGVTMYRLAKSTGFSQPTIKRIVK</sequence>
<organism evidence="3 4">
    <name type="scientific">Corynebacterium lujinxingii</name>
    <dbReference type="NCBI Taxonomy" id="2763010"/>
    <lineage>
        <taxon>Bacteria</taxon>
        <taxon>Bacillati</taxon>
        <taxon>Actinomycetota</taxon>
        <taxon>Actinomycetes</taxon>
        <taxon>Mycobacteriales</taxon>
        <taxon>Corynebacteriaceae</taxon>
        <taxon>Corynebacterium</taxon>
    </lineage>
</organism>
<dbReference type="Proteomes" id="UP000642876">
    <property type="component" value="Unassembled WGS sequence"/>
</dbReference>
<feature type="coiled-coil region" evidence="1">
    <location>
        <begin position="102"/>
        <end position="136"/>
    </location>
</feature>
<dbReference type="EMBL" id="CP061032">
    <property type="protein sequence ID" value="QNP89421.1"/>
    <property type="molecule type" value="Genomic_DNA"/>
</dbReference>
<evidence type="ECO:0000313" key="4">
    <source>
        <dbReference type="Proteomes" id="UP000516235"/>
    </source>
</evidence>
<keyword evidence="1" id="KW-0175">Coiled coil</keyword>
<dbReference type="Proteomes" id="UP000516235">
    <property type="component" value="Chromosome"/>
</dbReference>
<name>A0A7H0JWK5_9CORY</name>
<dbReference type="KEGG" id="cluj:IAU68_06845"/>
<protein>
    <submittedName>
        <fullName evidence="3">Uncharacterized protein</fullName>
    </submittedName>
</protein>
<reference evidence="4 5" key="1">
    <citation type="submission" date="2020-08" db="EMBL/GenBank/DDBJ databases">
        <title>novel species in genus Corynebacterium.</title>
        <authorList>
            <person name="Zhang G."/>
        </authorList>
    </citation>
    <scope>NUCLEOTIDE SEQUENCE [LARGE SCALE GENOMIC DNA]</scope>
    <source>
        <strain evidence="4 5">zg-917</strain>
        <strain evidence="3">Zg-917</strain>
    </source>
</reference>
<evidence type="ECO:0000313" key="5">
    <source>
        <dbReference type="Proteomes" id="UP000642876"/>
    </source>
</evidence>
<evidence type="ECO:0000256" key="1">
    <source>
        <dbReference type="SAM" id="Coils"/>
    </source>
</evidence>